<sequence length="331" mass="36294">MKGFFDRVKIWVRGGGGGDGCVSFRRERFVPKGGPNGGDGGKGGDVVIVASFERSNLLHLYYKPHYRAERGGHGSGKNRRGKNGRNVFAKVPPGTVVYCDGRMLSDLLHEGDSILVAGGGKGGRGNASFTTPTHQTPREYEKGEPGEERELILELKLIGDVGLVGYPNAGKSTFLSKVSNAKPKMASYPFTTLSPVLGRTENGMVVADIPGIIEDAHRGRGLGLQFLRHIERTKALLFILDATRDPVSDLYALKRELSAYNPVMLKKPHLIAINKIDLVDDERKYVKLPLSPKPHLISALYGKGLKEVVEQLEKFIEADSRNAKTFKKIHH</sequence>
<gene>
    <name evidence="7" type="primary">obg</name>
    <name evidence="11" type="ORF">CH333_05205</name>
</gene>
<dbReference type="PIRSF" id="PIRSF002401">
    <property type="entry name" value="GTP_bd_Obg/CgtA"/>
    <property type="match status" value="1"/>
</dbReference>
<dbReference type="GO" id="GO:0042254">
    <property type="term" value="P:ribosome biogenesis"/>
    <property type="evidence" value="ECO:0007669"/>
    <property type="project" value="UniProtKB-UniRule"/>
</dbReference>
<evidence type="ECO:0000259" key="10">
    <source>
        <dbReference type="PROSITE" id="PS51883"/>
    </source>
</evidence>
<evidence type="ECO:0000313" key="11">
    <source>
        <dbReference type="EMBL" id="OYD15650.1"/>
    </source>
</evidence>
<dbReference type="EC" id="3.6.5.-" evidence="7"/>
<feature type="domain" description="OBG-type G" evidence="9">
    <location>
        <begin position="159"/>
        <end position="317"/>
    </location>
</feature>
<reference evidence="11 12" key="1">
    <citation type="submission" date="2017-07" db="EMBL/GenBank/DDBJ databases">
        <title>Recovery of genomes from metagenomes via a dereplication, aggregation, and scoring strategy.</title>
        <authorList>
            <person name="Sieber C.M."/>
            <person name="Probst A.J."/>
            <person name="Sharrar A."/>
            <person name="Thomas B.C."/>
            <person name="Hess M."/>
            <person name="Tringe S.G."/>
            <person name="Banfield J.F."/>
        </authorList>
    </citation>
    <scope>NUCLEOTIDE SEQUENCE [LARGE SCALE GENOMIC DNA]</scope>
    <source>
        <strain evidence="11">JGI_Cruoil_03_44_89</strain>
    </source>
</reference>
<accession>A0A235BT24</accession>
<evidence type="ECO:0000256" key="6">
    <source>
        <dbReference type="ARBA" id="ARBA00023134"/>
    </source>
</evidence>
<dbReference type="PANTHER" id="PTHR11702:SF31">
    <property type="entry name" value="MITOCHONDRIAL RIBOSOME-ASSOCIATED GTPASE 2"/>
    <property type="match status" value="1"/>
</dbReference>
<dbReference type="EMBL" id="NOZQ01000108">
    <property type="protein sequence ID" value="OYD15650.1"/>
    <property type="molecule type" value="Genomic_DNA"/>
</dbReference>
<dbReference type="InterPro" id="IPR036726">
    <property type="entry name" value="GTP1_OBG_dom_sf"/>
</dbReference>
<dbReference type="HAMAP" id="MF_01454">
    <property type="entry name" value="GTPase_Obg"/>
    <property type="match status" value="1"/>
</dbReference>
<comment type="caution">
    <text evidence="11">The sequence shown here is derived from an EMBL/GenBank/DDBJ whole genome shotgun (WGS) entry which is preliminary data.</text>
</comment>
<evidence type="ECO:0000256" key="3">
    <source>
        <dbReference type="ARBA" id="ARBA00022741"/>
    </source>
</evidence>
<organism evidence="11 12">
    <name type="scientific">candidate division WOR-3 bacterium JGI_Cruoil_03_44_89</name>
    <dbReference type="NCBI Taxonomy" id="1973748"/>
    <lineage>
        <taxon>Bacteria</taxon>
        <taxon>Bacteria division WOR-3</taxon>
    </lineage>
</organism>
<dbReference type="NCBIfam" id="NF008956">
    <property type="entry name" value="PRK12299.1"/>
    <property type="match status" value="1"/>
</dbReference>
<dbReference type="PROSITE" id="PS51883">
    <property type="entry name" value="OBG"/>
    <property type="match status" value="1"/>
</dbReference>
<dbReference type="GO" id="GO:0005525">
    <property type="term" value="F:GTP binding"/>
    <property type="evidence" value="ECO:0007669"/>
    <property type="project" value="UniProtKB-UniRule"/>
</dbReference>
<evidence type="ECO:0000313" key="12">
    <source>
        <dbReference type="Proteomes" id="UP000215215"/>
    </source>
</evidence>
<dbReference type="SUPFAM" id="SSF52540">
    <property type="entry name" value="P-loop containing nucleoside triphosphate hydrolases"/>
    <property type="match status" value="1"/>
</dbReference>
<keyword evidence="6 7" id="KW-0342">GTP-binding</keyword>
<dbReference type="Pfam" id="PF01018">
    <property type="entry name" value="GTP1_OBG"/>
    <property type="match status" value="1"/>
</dbReference>
<evidence type="ECO:0000256" key="1">
    <source>
        <dbReference type="ARBA" id="ARBA00007699"/>
    </source>
</evidence>
<dbReference type="InterPro" id="IPR006073">
    <property type="entry name" value="GTP-bd"/>
</dbReference>
<name>A0A235BT24_UNCW3</name>
<keyword evidence="2 7" id="KW-0963">Cytoplasm</keyword>
<dbReference type="AlphaFoldDB" id="A0A235BT24"/>
<feature type="binding site" evidence="7">
    <location>
        <begin position="190"/>
        <end position="194"/>
    </location>
    <ligand>
        <name>GTP</name>
        <dbReference type="ChEBI" id="CHEBI:37565"/>
    </ligand>
</feature>
<feature type="compositionally biased region" description="Basic and acidic residues" evidence="8">
    <location>
        <begin position="136"/>
        <end position="146"/>
    </location>
</feature>
<dbReference type="PANTHER" id="PTHR11702">
    <property type="entry name" value="DEVELOPMENTALLY REGULATED GTP-BINDING PROTEIN-RELATED"/>
    <property type="match status" value="1"/>
</dbReference>
<dbReference type="InterPro" id="IPR031167">
    <property type="entry name" value="G_OBG"/>
</dbReference>
<dbReference type="GO" id="GO:0005737">
    <property type="term" value="C:cytoplasm"/>
    <property type="evidence" value="ECO:0007669"/>
    <property type="project" value="UniProtKB-SubCell"/>
</dbReference>
<dbReference type="SUPFAM" id="SSF82051">
    <property type="entry name" value="Obg GTP-binding protein N-terminal domain"/>
    <property type="match status" value="1"/>
</dbReference>
<feature type="binding site" evidence="7">
    <location>
        <begin position="298"/>
        <end position="300"/>
    </location>
    <ligand>
        <name>GTP</name>
        <dbReference type="ChEBI" id="CHEBI:37565"/>
    </ligand>
</feature>
<comment type="subcellular location">
    <subcellularLocation>
        <location evidence="7">Cytoplasm</location>
    </subcellularLocation>
</comment>
<dbReference type="Gene3D" id="3.40.50.300">
    <property type="entry name" value="P-loop containing nucleotide triphosphate hydrolases"/>
    <property type="match status" value="1"/>
</dbReference>
<dbReference type="InterPro" id="IPR027417">
    <property type="entry name" value="P-loop_NTPase"/>
</dbReference>
<protein>
    <recommendedName>
        <fullName evidence="7">GTPase Obg</fullName>
        <ecNumber evidence="7">3.6.5.-</ecNumber>
    </recommendedName>
    <alternativeName>
        <fullName evidence="7">GTP-binding protein Obg</fullName>
    </alternativeName>
</protein>
<feature type="binding site" evidence="7">
    <location>
        <begin position="208"/>
        <end position="211"/>
    </location>
    <ligand>
        <name>GTP</name>
        <dbReference type="ChEBI" id="CHEBI:37565"/>
    </ligand>
</feature>
<dbReference type="GO" id="GO:0003924">
    <property type="term" value="F:GTPase activity"/>
    <property type="evidence" value="ECO:0007669"/>
    <property type="project" value="UniProtKB-UniRule"/>
</dbReference>
<feature type="binding site" evidence="7">
    <location>
        <begin position="274"/>
        <end position="277"/>
    </location>
    <ligand>
        <name>GTP</name>
        <dbReference type="ChEBI" id="CHEBI:37565"/>
    </ligand>
</feature>
<dbReference type="PROSITE" id="PS51710">
    <property type="entry name" value="G_OBG"/>
    <property type="match status" value="1"/>
</dbReference>
<dbReference type="NCBIfam" id="NF008955">
    <property type="entry name" value="PRK12297.1"/>
    <property type="match status" value="1"/>
</dbReference>
<evidence type="ECO:0000256" key="5">
    <source>
        <dbReference type="ARBA" id="ARBA00022842"/>
    </source>
</evidence>
<evidence type="ECO:0000256" key="4">
    <source>
        <dbReference type="ARBA" id="ARBA00022801"/>
    </source>
</evidence>
<proteinExistence type="inferred from homology"/>
<comment type="similarity">
    <text evidence="1 7">Belongs to the TRAFAC class OBG-HflX-like GTPase superfamily. OBG GTPase family.</text>
</comment>
<keyword evidence="3 7" id="KW-0547">Nucleotide-binding</keyword>
<evidence type="ECO:0000256" key="7">
    <source>
        <dbReference type="HAMAP-Rule" id="MF_01454"/>
    </source>
</evidence>
<dbReference type="Proteomes" id="UP000215215">
    <property type="component" value="Unassembled WGS sequence"/>
</dbReference>
<dbReference type="Pfam" id="PF01926">
    <property type="entry name" value="MMR_HSR1"/>
    <property type="match status" value="1"/>
</dbReference>
<comment type="function">
    <text evidence="7">An essential GTPase which binds GTP, GDP and possibly (p)ppGpp with moderate affinity, with high nucleotide exchange rates and a fairly low GTP hydrolysis rate. Plays a role in control of the cell cycle, stress response, ribosome biogenesis and in those bacteria that undergo differentiation, in morphogenesis control.</text>
</comment>
<dbReference type="CDD" id="cd01898">
    <property type="entry name" value="Obg"/>
    <property type="match status" value="1"/>
</dbReference>
<dbReference type="NCBIfam" id="TIGR02729">
    <property type="entry name" value="Obg_CgtA"/>
    <property type="match status" value="1"/>
</dbReference>
<comment type="cofactor">
    <cofactor evidence="7">
        <name>Mg(2+)</name>
        <dbReference type="ChEBI" id="CHEBI:18420"/>
    </cofactor>
</comment>
<dbReference type="InterPro" id="IPR006169">
    <property type="entry name" value="GTP1_OBG_dom"/>
</dbReference>
<dbReference type="PRINTS" id="PR00326">
    <property type="entry name" value="GTP1OBG"/>
</dbReference>
<feature type="region of interest" description="Disordered" evidence="8">
    <location>
        <begin position="123"/>
        <end position="146"/>
    </location>
</feature>
<dbReference type="InterPro" id="IPR014100">
    <property type="entry name" value="GTP-bd_Obg/CgtA"/>
</dbReference>
<keyword evidence="5 7" id="KW-0460">Magnesium</keyword>
<keyword evidence="7" id="KW-0479">Metal-binding</keyword>
<feature type="domain" description="Obg" evidence="10">
    <location>
        <begin position="2"/>
        <end position="158"/>
    </location>
</feature>
<keyword evidence="4 7" id="KW-0378">Hydrolase</keyword>
<dbReference type="FunFam" id="2.70.210.12:FF:000001">
    <property type="entry name" value="GTPase Obg"/>
    <property type="match status" value="1"/>
</dbReference>
<feature type="binding site" evidence="7">
    <location>
        <position position="172"/>
    </location>
    <ligand>
        <name>Mg(2+)</name>
        <dbReference type="ChEBI" id="CHEBI:18420"/>
    </ligand>
</feature>
<evidence type="ECO:0000259" key="9">
    <source>
        <dbReference type="PROSITE" id="PS51710"/>
    </source>
</evidence>
<dbReference type="InterPro" id="IPR045086">
    <property type="entry name" value="OBG_GTPase"/>
</dbReference>
<dbReference type="Gene3D" id="2.70.210.12">
    <property type="entry name" value="GTP1/OBG domain"/>
    <property type="match status" value="1"/>
</dbReference>
<feature type="binding site" evidence="7">
    <location>
        <begin position="165"/>
        <end position="172"/>
    </location>
    <ligand>
        <name>GTP</name>
        <dbReference type="ChEBI" id="CHEBI:37565"/>
    </ligand>
</feature>
<evidence type="ECO:0000256" key="8">
    <source>
        <dbReference type="SAM" id="MobiDB-lite"/>
    </source>
</evidence>
<feature type="binding site" evidence="7">
    <location>
        <position position="192"/>
    </location>
    <ligand>
        <name>Mg(2+)</name>
        <dbReference type="ChEBI" id="CHEBI:18420"/>
    </ligand>
</feature>
<comment type="subunit">
    <text evidence="7">Monomer.</text>
</comment>
<evidence type="ECO:0000256" key="2">
    <source>
        <dbReference type="ARBA" id="ARBA00022490"/>
    </source>
</evidence>
<dbReference type="GO" id="GO:0000287">
    <property type="term" value="F:magnesium ion binding"/>
    <property type="evidence" value="ECO:0007669"/>
    <property type="project" value="InterPro"/>
</dbReference>